<reference evidence="2 3" key="1">
    <citation type="submission" date="2019-02" db="EMBL/GenBank/DDBJ databases">
        <title>Draft Genome Sequence of Streptomyces sp. AM-2504, identified by 16S rRNA comparative analysis as a Streptomyces Kasugaensis strain.</title>
        <authorList>
            <person name="Napolioni V."/>
            <person name="Giuliodori A.M."/>
            <person name="Spurio R."/>
            <person name="Fabbretti A."/>
        </authorList>
    </citation>
    <scope>NUCLEOTIDE SEQUENCE [LARGE SCALE GENOMIC DNA]</scope>
    <source>
        <strain evidence="2 3">AM-2504</strain>
    </source>
</reference>
<comment type="caution">
    <text evidence="2">The sequence shown here is derived from an EMBL/GenBank/DDBJ whole genome shotgun (WGS) entry which is preliminary data.</text>
</comment>
<feature type="transmembrane region" description="Helical" evidence="1">
    <location>
        <begin position="77"/>
        <end position="95"/>
    </location>
</feature>
<dbReference type="EMBL" id="SIXH01000553">
    <property type="protein sequence ID" value="TBO55259.1"/>
    <property type="molecule type" value="Genomic_DNA"/>
</dbReference>
<gene>
    <name evidence="2" type="ORF">EYS09_34205</name>
</gene>
<dbReference type="RefSeq" id="WP_131126137.1">
    <property type="nucleotide sequence ID" value="NZ_SIXH01000553.1"/>
</dbReference>
<keyword evidence="1" id="KW-0472">Membrane</keyword>
<sequence length="153" mass="15633">MARLTATIFITLVGGAALVASAFQPWYRGRDARSVPVTDLITGLHDGGTAALATSMLLPLALAAALALLGLGLRSRAVLAVSALLGLATGGLFLVQQIQAVPSDAFHFTDLGQGLFNVVGGAVFLVIAAAVLPSRERRGAVGRGADRSGGWER</sequence>
<feature type="transmembrane region" description="Helical" evidence="1">
    <location>
        <begin position="115"/>
        <end position="133"/>
    </location>
</feature>
<evidence type="ECO:0000313" key="2">
    <source>
        <dbReference type="EMBL" id="TBO55259.1"/>
    </source>
</evidence>
<protein>
    <submittedName>
        <fullName evidence="2">Uncharacterized protein</fullName>
    </submittedName>
</protein>
<keyword evidence="1" id="KW-0812">Transmembrane</keyword>
<dbReference type="Proteomes" id="UP000292452">
    <property type="component" value="Unassembled WGS sequence"/>
</dbReference>
<proteinExistence type="predicted"/>
<accession>A0A4Q9HLK1</accession>
<dbReference type="AlphaFoldDB" id="A0A4Q9HLK1"/>
<organism evidence="2 3">
    <name type="scientific">Streptomyces kasugaensis</name>
    <dbReference type="NCBI Taxonomy" id="1946"/>
    <lineage>
        <taxon>Bacteria</taxon>
        <taxon>Bacillati</taxon>
        <taxon>Actinomycetota</taxon>
        <taxon>Actinomycetes</taxon>
        <taxon>Kitasatosporales</taxon>
        <taxon>Streptomycetaceae</taxon>
        <taxon>Streptomyces</taxon>
    </lineage>
</organism>
<evidence type="ECO:0000313" key="3">
    <source>
        <dbReference type="Proteomes" id="UP000292452"/>
    </source>
</evidence>
<keyword evidence="3" id="KW-1185">Reference proteome</keyword>
<evidence type="ECO:0000256" key="1">
    <source>
        <dbReference type="SAM" id="Phobius"/>
    </source>
</evidence>
<feature type="transmembrane region" description="Helical" evidence="1">
    <location>
        <begin position="50"/>
        <end position="70"/>
    </location>
</feature>
<keyword evidence="1" id="KW-1133">Transmembrane helix</keyword>
<name>A0A4Q9HLK1_STRKA</name>